<dbReference type="CDD" id="cd00144">
    <property type="entry name" value="MPP_PPP_family"/>
    <property type="match status" value="1"/>
</dbReference>
<feature type="region of interest" description="Disordered" evidence="3">
    <location>
        <begin position="570"/>
        <end position="629"/>
    </location>
</feature>
<dbReference type="EMBL" id="SNRW01002433">
    <property type="protein sequence ID" value="KAA6392785.1"/>
    <property type="molecule type" value="Genomic_DNA"/>
</dbReference>
<feature type="region of interest" description="Disordered" evidence="3">
    <location>
        <begin position="1129"/>
        <end position="1168"/>
    </location>
</feature>
<feature type="compositionally biased region" description="Polar residues" evidence="3">
    <location>
        <begin position="1090"/>
        <end position="1116"/>
    </location>
</feature>
<evidence type="ECO:0000259" key="4">
    <source>
        <dbReference type="PROSITE" id="PS00125"/>
    </source>
</evidence>
<evidence type="ECO:0000313" key="5">
    <source>
        <dbReference type="EMBL" id="KAA6392785.1"/>
    </source>
</evidence>
<dbReference type="EC" id="3.1.3.16" evidence="1"/>
<feature type="region of interest" description="Disordered" evidence="3">
    <location>
        <begin position="510"/>
        <end position="551"/>
    </location>
</feature>
<feature type="compositionally biased region" description="Basic residues" evidence="3">
    <location>
        <begin position="223"/>
        <end position="233"/>
    </location>
</feature>
<feature type="region of interest" description="Disordered" evidence="3">
    <location>
        <begin position="1440"/>
        <end position="1496"/>
    </location>
</feature>
<accession>A0A5J4WEH7</accession>
<feature type="compositionally biased region" description="Low complexity" evidence="3">
    <location>
        <begin position="1134"/>
        <end position="1159"/>
    </location>
</feature>
<feature type="region of interest" description="Disordered" evidence="3">
    <location>
        <begin position="217"/>
        <end position="252"/>
    </location>
</feature>
<dbReference type="SUPFAM" id="SSF56300">
    <property type="entry name" value="Metallo-dependent phosphatases"/>
    <property type="match status" value="1"/>
</dbReference>
<dbReference type="PANTHER" id="PTHR11668:SF496">
    <property type="entry name" value="SERINE_THREONINE-PROTEIN PHOSPHATASE"/>
    <property type="match status" value="1"/>
</dbReference>
<feature type="compositionally biased region" description="Basic and acidic residues" evidence="3">
    <location>
        <begin position="1"/>
        <end position="13"/>
    </location>
</feature>
<feature type="compositionally biased region" description="Basic and acidic residues" evidence="3">
    <location>
        <begin position="1623"/>
        <end position="1633"/>
    </location>
</feature>
<feature type="compositionally biased region" description="Basic and acidic residues" evidence="3">
    <location>
        <begin position="1074"/>
        <end position="1088"/>
    </location>
</feature>
<dbReference type="Gene3D" id="3.60.21.10">
    <property type="match status" value="1"/>
</dbReference>
<feature type="domain" description="Serine/threonine specific protein phosphatases" evidence="4">
    <location>
        <begin position="2684"/>
        <end position="2689"/>
    </location>
</feature>
<feature type="region of interest" description="Disordered" evidence="3">
    <location>
        <begin position="302"/>
        <end position="338"/>
    </location>
</feature>
<feature type="compositionally biased region" description="Polar residues" evidence="3">
    <location>
        <begin position="570"/>
        <end position="601"/>
    </location>
</feature>
<feature type="compositionally biased region" description="Basic residues" evidence="3">
    <location>
        <begin position="14"/>
        <end position="32"/>
    </location>
</feature>
<feature type="compositionally biased region" description="Basic and acidic residues" evidence="3">
    <location>
        <begin position="1477"/>
        <end position="1489"/>
    </location>
</feature>
<feature type="region of interest" description="Disordered" evidence="3">
    <location>
        <begin position="357"/>
        <end position="386"/>
    </location>
</feature>
<feature type="compositionally biased region" description="Polar residues" evidence="3">
    <location>
        <begin position="57"/>
        <end position="68"/>
    </location>
</feature>
<feature type="compositionally biased region" description="Basic and acidic residues" evidence="3">
    <location>
        <begin position="315"/>
        <end position="326"/>
    </location>
</feature>
<dbReference type="SMART" id="SM00156">
    <property type="entry name" value="PP2Ac"/>
    <property type="match status" value="1"/>
</dbReference>
<gene>
    <name evidence="5" type="ORF">EZS28_011689</name>
</gene>
<comment type="catalytic activity">
    <reaction evidence="1">
        <text>O-phospho-L-threonyl-[protein] + H2O = L-threonyl-[protein] + phosphate</text>
        <dbReference type="Rhea" id="RHEA:47004"/>
        <dbReference type="Rhea" id="RHEA-COMP:11060"/>
        <dbReference type="Rhea" id="RHEA-COMP:11605"/>
        <dbReference type="ChEBI" id="CHEBI:15377"/>
        <dbReference type="ChEBI" id="CHEBI:30013"/>
        <dbReference type="ChEBI" id="CHEBI:43474"/>
        <dbReference type="ChEBI" id="CHEBI:61977"/>
        <dbReference type="EC" id="3.1.3.16"/>
    </reaction>
</comment>
<reference evidence="5 6" key="1">
    <citation type="submission" date="2019-03" db="EMBL/GenBank/DDBJ databases">
        <title>Single cell metagenomics reveals metabolic interactions within the superorganism composed of flagellate Streblomastix strix and complex community of Bacteroidetes bacteria on its surface.</title>
        <authorList>
            <person name="Treitli S.C."/>
            <person name="Kolisko M."/>
            <person name="Husnik F."/>
            <person name="Keeling P."/>
            <person name="Hampl V."/>
        </authorList>
    </citation>
    <scope>NUCLEOTIDE SEQUENCE [LARGE SCALE GENOMIC DNA]</scope>
    <source>
        <strain evidence="5">ST1C</strain>
    </source>
</reference>
<feature type="compositionally biased region" description="Basic and acidic residues" evidence="3">
    <location>
        <begin position="657"/>
        <end position="690"/>
    </location>
</feature>
<dbReference type="PANTHER" id="PTHR11668">
    <property type="entry name" value="SERINE/THREONINE PROTEIN PHOSPHATASE"/>
    <property type="match status" value="1"/>
</dbReference>
<feature type="coiled-coil region" evidence="2">
    <location>
        <begin position="828"/>
        <end position="855"/>
    </location>
</feature>
<feature type="region of interest" description="Disordered" evidence="3">
    <location>
        <begin position="1067"/>
        <end position="1116"/>
    </location>
</feature>
<evidence type="ECO:0000313" key="6">
    <source>
        <dbReference type="Proteomes" id="UP000324800"/>
    </source>
</evidence>
<sequence>MQHEPARREDRKKTEKKHKQHHEHTSTHKHHSSGPQVAARNRFMSPSPEQLGVTGSLGDQTTNETQKLQIRKNPTFSLSKIPGFYCVFVFDEPEILLSEVPMPIKQRVIESSSLIPVYDFDLKDKINKHPHFYPDQPKPNIIPPRGFISLQQGESLYHYKERVLNLCHKSPRFYRFWRRHTHCPIPLDAGGIPDQDEIELRSQKKEEEINLNEGTMRNNSSTLKRKQKKKPHRPIYEIPTPVEPPPFDLWKPSQQTNIQDRRDSLDRMEEYPHVKRFTNQPRSTLQLVPDDFGIVLLRYTPSQSSAPGFTSEALTMKKRDVTEGERSQYGGRDAGDEATAPIVSITQEDAEQFGIQSPSYQNQQRKEQRQQIQGSDNQDEQGQQLQRRQIDLASIEDIRFTRDEVVNGTTPYDPYRQPMYPQPTTLAINFPGHYSLPRAIEYAVPRPFAEENNIQQPWPLKLVELADFCQLQNLQFPPNQNSSGSSLTMGEDSLNLYKFFMANSPSDVQEAVLEQQQAQSGQSQSGSQSSSYPGTGNDQKSPGGQGYPNAASYTAQTFEGAHAIVRMSGTPVSSSKQLTNMNSSTKSIQAPQTPRFSSPSPSHLGFYPDQAQSPRFREQQVPDWDPNADWTKSGKFVMAFLVPGKVHIYKGVTGEGGLKDEKEKEKERIKKRRNEEKLTKTKEDKQKKQEYSSSESSDGDENNEAGSQEIPQPLLFQDKELDQRTKAVVTSSQGKQIDIHPKESLVVVTTQGRRILGQCVFPIDMPISTVLRNMAIFTRPSSKTPAAPLSNQDDVNGRIAAFGFDGHPVFAIQNHTDMPSELAYQPRNKQLLLLQEQYEQDKLNLEQEFMEQDVEGIDEEDEDERMKIKQMRLQELDRIKQEANPQCLEDVWGPKAADKAIEFGEKQKLIEEERIKKGQQTPDITHRDPSTQTPLIRSQLNASSKSRHNISQTPLVTPNNKNLGIINEKDTPLQTNENGKDNNNINGGKINILEPEISNNERVRLAKTFLAALEDRIIPQYSIHMVPSHRGEYARFIRKNIKRMVRQWRQMISERVSLQALEHMKQMKNQKSNENLRQRKDPSKDKHQQGQRTPGMSRNPTSNFATLSAGQVQSPQAIRNDYGREIEELENGRNTDTNSVTSLSSNTSNSASNESNSNTPINSQSAQQQLIDNSKIQNDEYNKNNLQSKPSNIPISTSIQFDSNFNPDLPPPFPEDKIQHQKGSINRQTAKPLNILQEANEIIQNKQIQKESYLFNTMKTNTNKDEQQENIVNIVTKEKEEEIQAIFHPTLYARNRAVSNATNISLFQEQEDSNQILQPLIVDGNQPTAEDVSIALKIRDKNKREQKKKNMIRRKEINLFLEGLSQKELYHYWRQYNGEVDFDRQLLQPRENKLLKDILQQISNQFPNKTFQLNSPPNIKSPTAELAHSESQFSFINKSQAQALDPQTETQPKSSKITTNSQTPVISRSFNNPVQKTENEKLPNTEVSKRQPPKVISPPVDERINIVPHNYRIHNILPTRLIMDCSIIDEIQQLTTPQSFSIDLTKILLSQGYSSPSTPFQYYPSNSANPSNTQSPQFVAGSSLAINQLFKQNQNQVQQQNRLTRQDSKHLDKNRNIAPQSGEEAKEQQRISKQEISQLSPSIQQNNKDINLQLSQLSLISPSQSQLLPHYQSSILPPPPPMMQKSSSQQLISNQIKNQILDSILGIDLRINEDDQVDDYIRKEEELANLVWDLLKNEWCETGFFIDELSSSDDNVDFSSASENGDSNQPSFAGIANQELKLNGNQNLSIIPEDKKNQINEQQTSALSDTQMTLFNGTIQQNQQQHAQASISTTWSLDAVKINKPQIRDRWYTEEEREEESEGEWGNKLVDEEDASWTWGAERGAMFSRSKTDEEKQALEKWKQNEERKMKISFQNYVNKTENGQGVNNENLKVMQKSLIREYRIRMRREERRLRVGRRNRKYLAIEQWEESWDDFGAQEFTIQLRSVFQQAFENTPLLSRIRSRSSPTPNQTSQISPTLRSGAGQLNSTLHTTTTLESNITDLIPINTKTAQLPPRMFHPFSSPHAPLVPCNKKCRLIGFFESWRLGFQVILHQSHHRYLPTLRRATKEGPILAMRRRVGNADSLGVCQLTTAPMIPTEANLVGADLMLMRLGMRLGMELPMVTGMGTELFEDEMSEKYKKRRAQGICEIPDFTAEDEDEQIDNQQTHNEVEENVDDEQGLDGSSYGLASPKVSWLMRNRGLRLLTPRQRMRMETIVNQRTQRQQQLNKVAAEYAIEKSTTEYSQGKKIEKSDEIFIKQTSVLADQKNIQETPTKLVTKDNIQIQNETGVISFNIPTITQDQLDSTLQRTSIQQQGCTTLAAVYAPTRSRKRISRQNYRCSSITASYLAPSTLFDPRQTVFRFGWHFTPTNLGRLPEPDPTPRLSFPTTEDGITPQFVGLVRRMLFSRFDAGRQELMLHFSHEMVDSIINIASMHYRREGTTMLERIDVNFGPGYRRGRGVGYFNASLGSFEEKNIEKDERFRNLRKVAGMISEEETEDDEDLNLEQQQNTGDAKKKKLGIDYSDPVAVASRLRRGQLSIRDSEQAAQTHASILDGIVDVTPDAGAHQESENKYGLLTVGDIHGSLNSMRAALDIVDHVIAAPAGRSAVVFLGDYVDRGRNSLEVVLMLLLYRLANPNRVFLLRGNHESYRSFDWGFNEELHNKFQVGQRDQGRMQHPNGKVEYKKPHPLYSRFLDLFNNMPMAILATLRHHPAVPTIPHIHTKHHTLKKKMMELKRERRDAKSPFHKTTNIIDTDSKNKIKPHQLRSVSCPPFLSQEGIYAIDHCILCGIQRGDNNSPLNHSCLNDETSETETQEKSQQSKNLKINNTTSKAKQVTPVYPLQSQTSKTSQSSQSQNNKIQIQDQKDASPNQVIRQRNICQYCQQLGLKKCQCRRREEKELDPSQRHFLLRRRMRRRLRTQRRAAQKNAVRLPQIPPAPVIEERRVLICHGGFSAMIPSVNIEEELPMMPRFDYFAECEDP</sequence>
<dbReference type="GO" id="GO:0004722">
    <property type="term" value="F:protein serine/threonine phosphatase activity"/>
    <property type="evidence" value="ECO:0007669"/>
    <property type="project" value="UniProtKB-EC"/>
</dbReference>
<evidence type="ECO:0000256" key="1">
    <source>
        <dbReference type="RuleBase" id="RU004273"/>
    </source>
</evidence>
<comment type="similarity">
    <text evidence="1">Belongs to the PPP phosphatase family.</text>
</comment>
<comment type="caution">
    <text evidence="5">The sequence shown here is derived from an EMBL/GenBank/DDBJ whole genome shotgun (WGS) entry which is preliminary data.</text>
</comment>
<evidence type="ECO:0000256" key="2">
    <source>
        <dbReference type="SAM" id="Coils"/>
    </source>
</evidence>
<dbReference type="Pfam" id="PF00149">
    <property type="entry name" value="Metallophos"/>
    <property type="match status" value="1"/>
</dbReference>
<feature type="compositionally biased region" description="Polar residues" evidence="3">
    <location>
        <begin position="2864"/>
        <end position="2875"/>
    </location>
</feature>
<feature type="region of interest" description="Disordered" evidence="3">
    <location>
        <begin position="1999"/>
        <end position="2026"/>
    </location>
</feature>
<feature type="compositionally biased region" description="Low complexity" evidence="3">
    <location>
        <begin position="2884"/>
        <end position="2904"/>
    </location>
</feature>
<protein>
    <recommendedName>
        <fullName evidence="1">Serine/threonine-protein phosphatase</fullName>
        <ecNumber evidence="1">3.1.3.16</ecNumber>
    </recommendedName>
</protein>
<feature type="region of interest" description="Disordered" evidence="3">
    <location>
        <begin position="1881"/>
        <end position="1902"/>
    </location>
</feature>
<evidence type="ECO:0000256" key="3">
    <source>
        <dbReference type="SAM" id="MobiDB-lite"/>
    </source>
</evidence>
<feature type="region of interest" description="Disordered" evidence="3">
    <location>
        <begin position="1181"/>
        <end position="1224"/>
    </location>
</feature>
<feature type="compositionally biased region" description="Polar residues" evidence="3">
    <location>
        <begin position="2008"/>
        <end position="2026"/>
    </location>
</feature>
<proteinExistence type="inferred from homology"/>
<dbReference type="InterPro" id="IPR050341">
    <property type="entry name" value="PP1_catalytic_subunit"/>
</dbReference>
<feature type="region of interest" description="Disordered" evidence="3">
    <location>
        <begin position="1602"/>
        <end position="1642"/>
    </location>
</feature>
<feature type="compositionally biased region" description="Polar residues" evidence="3">
    <location>
        <begin position="532"/>
        <end position="542"/>
    </location>
</feature>
<dbReference type="PROSITE" id="PS00125">
    <property type="entry name" value="SER_THR_PHOSPHATASE"/>
    <property type="match status" value="1"/>
</dbReference>
<dbReference type="InterPro" id="IPR029052">
    <property type="entry name" value="Metallo-depent_PP-like"/>
</dbReference>
<feature type="compositionally biased region" description="Low complexity" evidence="3">
    <location>
        <begin position="510"/>
        <end position="531"/>
    </location>
</feature>
<feature type="compositionally biased region" description="Polar residues" evidence="3">
    <location>
        <begin position="1183"/>
        <end position="1206"/>
    </location>
</feature>
<dbReference type="InterPro" id="IPR004843">
    <property type="entry name" value="Calcineurin-like_PHP"/>
</dbReference>
<organism evidence="5 6">
    <name type="scientific">Streblomastix strix</name>
    <dbReference type="NCBI Taxonomy" id="222440"/>
    <lineage>
        <taxon>Eukaryota</taxon>
        <taxon>Metamonada</taxon>
        <taxon>Preaxostyla</taxon>
        <taxon>Oxymonadida</taxon>
        <taxon>Streblomastigidae</taxon>
        <taxon>Streblomastix</taxon>
    </lineage>
</organism>
<feature type="region of interest" description="Disordered" evidence="3">
    <location>
        <begin position="2843"/>
        <end position="2911"/>
    </location>
</feature>
<dbReference type="InterPro" id="IPR006186">
    <property type="entry name" value="Ser/Thr-sp_prot-phosphatase"/>
</dbReference>
<feature type="region of interest" description="Disordered" evidence="3">
    <location>
        <begin position="651"/>
        <end position="707"/>
    </location>
</feature>
<feature type="compositionally biased region" description="Basic and acidic residues" evidence="3">
    <location>
        <begin position="1604"/>
        <end position="1615"/>
    </location>
</feature>
<keyword evidence="2" id="KW-0175">Coiled coil</keyword>
<dbReference type="Proteomes" id="UP000324800">
    <property type="component" value="Unassembled WGS sequence"/>
</dbReference>
<feature type="non-terminal residue" evidence="5">
    <location>
        <position position="3022"/>
    </location>
</feature>
<feature type="region of interest" description="Disordered" evidence="3">
    <location>
        <begin position="943"/>
        <end position="982"/>
    </location>
</feature>
<feature type="region of interest" description="Disordered" evidence="3">
    <location>
        <begin position="1"/>
        <end position="68"/>
    </location>
</feature>
<keyword evidence="1" id="KW-0378">Hydrolase</keyword>
<name>A0A5J4WEH7_9EUKA</name>
<dbReference type="OrthoDB" id="203995at2759"/>
<feature type="compositionally biased region" description="Polar residues" evidence="3">
    <location>
        <begin position="1440"/>
        <end position="1476"/>
    </location>
</feature>
<feature type="compositionally biased region" description="Basic and acidic residues" evidence="3">
    <location>
        <begin position="1890"/>
        <end position="1902"/>
    </location>
</feature>
<feature type="compositionally biased region" description="Polar residues" evidence="3">
    <location>
        <begin position="943"/>
        <end position="962"/>
    </location>
</feature>